<comment type="caution">
    <text evidence="1">The sequence shown here is derived from an EMBL/GenBank/DDBJ whole genome shotgun (WGS) entry which is preliminary data.</text>
</comment>
<reference evidence="1" key="1">
    <citation type="submission" date="2023-06" db="EMBL/GenBank/DDBJ databases">
        <title>Genome-scale phylogeny and comparative genomics of the fungal order Sordariales.</title>
        <authorList>
            <consortium name="Lawrence Berkeley National Laboratory"/>
            <person name="Hensen N."/>
            <person name="Bonometti L."/>
            <person name="Westerberg I."/>
            <person name="Brannstrom I.O."/>
            <person name="Guillou S."/>
            <person name="Cros-Aarteil S."/>
            <person name="Calhoun S."/>
            <person name="Haridas S."/>
            <person name="Kuo A."/>
            <person name="Mondo S."/>
            <person name="Pangilinan J."/>
            <person name="Riley R."/>
            <person name="Labutti K."/>
            <person name="Andreopoulos B."/>
            <person name="Lipzen A."/>
            <person name="Chen C."/>
            <person name="Yanf M."/>
            <person name="Daum C."/>
            <person name="Ng V."/>
            <person name="Clum A."/>
            <person name="Steindorff A."/>
            <person name="Ohm R."/>
            <person name="Martin F."/>
            <person name="Silar P."/>
            <person name="Natvig D."/>
            <person name="Lalanne C."/>
            <person name="Gautier V."/>
            <person name="Ament-Velasquez S.L."/>
            <person name="Kruys A."/>
            <person name="Hutchinson M.I."/>
            <person name="Powell A.J."/>
            <person name="Barry K."/>
            <person name="Miller A.N."/>
            <person name="Grigoriev I.V."/>
            <person name="Debuchy R."/>
            <person name="Gladieux P."/>
            <person name="Thoren M.H."/>
            <person name="Johannesson H."/>
        </authorList>
    </citation>
    <scope>NUCLEOTIDE SEQUENCE</scope>
    <source>
        <strain evidence="1">SMH4607-1</strain>
    </source>
</reference>
<gene>
    <name evidence="1" type="ORF">B0H67DRAFT_551386</name>
</gene>
<dbReference type="AlphaFoldDB" id="A0AA40E6L8"/>
<accession>A0AA40E6L8</accession>
<keyword evidence="2" id="KW-1185">Reference proteome</keyword>
<evidence type="ECO:0000313" key="1">
    <source>
        <dbReference type="EMBL" id="KAK0725946.1"/>
    </source>
</evidence>
<dbReference type="Proteomes" id="UP001172102">
    <property type="component" value="Unassembled WGS sequence"/>
</dbReference>
<proteinExistence type="predicted"/>
<dbReference type="InterPro" id="IPR038765">
    <property type="entry name" value="Papain-like_cys_pep_sf"/>
</dbReference>
<name>A0AA40E6L8_9PEZI</name>
<evidence type="ECO:0000313" key="2">
    <source>
        <dbReference type="Proteomes" id="UP001172102"/>
    </source>
</evidence>
<sequence length="160" mass="17651">MIRNLRYTQGTLARAWFGAARTRTRTLTIKLHSKGGALDAPTAKVDPDCQVPVNNWSDMVVYCRSSGIGELWPALYEKAFAKWIARDDGAQHPDITQTAHGDPIKAMVQLTGREPHSSFTERRTERGLMGLPVDLVEKAGVFATEASDFKEYFAGLGVAK</sequence>
<organism evidence="1 2">
    <name type="scientific">Lasiosphaeris hirsuta</name>
    <dbReference type="NCBI Taxonomy" id="260670"/>
    <lineage>
        <taxon>Eukaryota</taxon>
        <taxon>Fungi</taxon>
        <taxon>Dikarya</taxon>
        <taxon>Ascomycota</taxon>
        <taxon>Pezizomycotina</taxon>
        <taxon>Sordariomycetes</taxon>
        <taxon>Sordariomycetidae</taxon>
        <taxon>Sordariales</taxon>
        <taxon>Lasiosphaeriaceae</taxon>
        <taxon>Lasiosphaeris</taxon>
    </lineage>
</organism>
<dbReference type="EMBL" id="JAUKUA010000002">
    <property type="protein sequence ID" value="KAK0725946.1"/>
    <property type="molecule type" value="Genomic_DNA"/>
</dbReference>
<protein>
    <submittedName>
        <fullName evidence="1">Uncharacterized protein</fullName>
    </submittedName>
</protein>
<dbReference type="SUPFAM" id="SSF54001">
    <property type="entry name" value="Cysteine proteinases"/>
    <property type="match status" value="1"/>
</dbReference>